<evidence type="ECO:0000313" key="4">
    <source>
        <dbReference type="EMBL" id="TQV94406.1"/>
    </source>
</evidence>
<dbReference type="InterPro" id="IPR007817">
    <property type="entry name" value="Isocyanide_synthase_DIT1"/>
</dbReference>
<protein>
    <submittedName>
        <fullName evidence="4">Pyoverdine/dityrosine biosynthesis protein</fullName>
    </submittedName>
</protein>
<dbReference type="OrthoDB" id="429813at2759"/>
<feature type="domain" description="TauD/TfdA-like" evidence="3">
    <location>
        <begin position="373"/>
        <end position="627"/>
    </location>
</feature>
<organism evidence="4 5">
    <name type="scientific">Cordyceps javanica</name>
    <dbReference type="NCBI Taxonomy" id="43265"/>
    <lineage>
        <taxon>Eukaryota</taxon>
        <taxon>Fungi</taxon>
        <taxon>Dikarya</taxon>
        <taxon>Ascomycota</taxon>
        <taxon>Pezizomycotina</taxon>
        <taxon>Sordariomycetes</taxon>
        <taxon>Hypocreomycetidae</taxon>
        <taxon>Hypocreales</taxon>
        <taxon>Cordycipitaceae</taxon>
        <taxon>Cordyceps</taxon>
    </lineage>
</organism>
<dbReference type="PANTHER" id="PTHR37285:SF5">
    <property type="entry name" value="SPORE WALL MATURATION PROTEIN DIT1"/>
    <property type="match status" value="1"/>
</dbReference>
<name>A0A545VX66_9HYPO</name>
<sequence length="630" mass="71091">MNNINKSAAKTELTKTTLPSELDPRQQTVDAVTGVLNSYRLAQNGDLNWENTIVRSQLEAFVAKNEQVELVLPAFPFKSPNRRDKVLGFLPDAGEEYALKHLDGLCAAIQQVYVPGAVLTIISDGLVYNDLLGVADEEVWEYGEVLRQIAVDHSLCHLRFQRQHDIFDCDIEKGPICRRQYLKNVPKLRQRLVQDMPSDLEVKRLIATDMDTTLVYRGYLRFLELDLAITGMGKTKTQQKKRIRAVAKQMIGRGHAFRARIAAKYPDCIRLSIHASTDVTKLSISLTGQKCGQLQTPWHSALVRAVNGEVTMCHRAAIDAATHELVVEDGRPAYFRERSTLFDWPELNVEFRYLYPTGIMVSAKDEGRSYSLREVPMQKLRALATRCSPVILRGFGDTTDKKTFIASANDLGTPAPWKFGVVASVRNARGTNTDAANAIVTSNEAMPMHQDGFFFLKPAVTADGTVVMRSAQPRFQYFSAVTEPAAAGTGRTLFASSRLLFQHLGGGGGGETVERLRGLTWDCRHSSDWDEHMRGLRLVVPHPETGEDCLHFMEPWPRSRTRFAYNSVSVENGPQRYLEVVTRALYDYRVTLRFEWCRGDVLLSDNFAMLHTRTAFAHEEERELWRIHVN</sequence>
<proteinExistence type="predicted"/>
<dbReference type="Pfam" id="PF05141">
    <property type="entry name" value="DIT1_PvcA"/>
    <property type="match status" value="1"/>
</dbReference>
<reference evidence="4 5" key="1">
    <citation type="journal article" date="2019" name="Appl. Microbiol. Biotechnol.">
        <title>Genome sequence of Isaria javanica and comparative genome analysis insights into family S53 peptidase evolution in fungal entomopathogens.</title>
        <authorList>
            <person name="Lin R."/>
            <person name="Zhang X."/>
            <person name="Xin B."/>
            <person name="Zou M."/>
            <person name="Gao Y."/>
            <person name="Qin F."/>
            <person name="Hu Q."/>
            <person name="Xie B."/>
            <person name="Cheng X."/>
        </authorList>
    </citation>
    <scope>NUCLEOTIDE SEQUENCE [LARGE SCALE GENOMIC DNA]</scope>
    <source>
        <strain evidence="4 5">IJ1G</strain>
    </source>
</reference>
<dbReference type="Pfam" id="PF02668">
    <property type="entry name" value="TauD"/>
    <property type="match status" value="1"/>
</dbReference>
<dbReference type="Gene3D" id="3.60.130.10">
    <property type="entry name" value="Clavaminate synthase-like"/>
    <property type="match status" value="1"/>
</dbReference>
<evidence type="ECO:0000256" key="1">
    <source>
        <dbReference type="ARBA" id="ARBA00023002"/>
    </source>
</evidence>
<evidence type="ECO:0000256" key="2">
    <source>
        <dbReference type="SAM" id="MobiDB-lite"/>
    </source>
</evidence>
<dbReference type="STRING" id="43265.A0A545VX66"/>
<dbReference type="Proteomes" id="UP000315783">
    <property type="component" value="Unassembled WGS sequence"/>
</dbReference>
<dbReference type="InterPro" id="IPR003819">
    <property type="entry name" value="TauD/TfdA-like"/>
</dbReference>
<dbReference type="AlphaFoldDB" id="A0A545VX66"/>
<feature type="region of interest" description="Disordered" evidence="2">
    <location>
        <begin position="1"/>
        <end position="20"/>
    </location>
</feature>
<dbReference type="InterPro" id="IPR042098">
    <property type="entry name" value="TauD-like_sf"/>
</dbReference>
<gene>
    <name evidence="4" type="ORF">IF1G_07285</name>
</gene>
<keyword evidence="5" id="KW-1185">Reference proteome</keyword>
<keyword evidence="1" id="KW-0560">Oxidoreductase</keyword>
<dbReference type="EMBL" id="SPUK01000010">
    <property type="protein sequence ID" value="TQV94406.1"/>
    <property type="molecule type" value="Genomic_DNA"/>
</dbReference>
<dbReference type="SUPFAM" id="SSF51197">
    <property type="entry name" value="Clavaminate synthase-like"/>
    <property type="match status" value="1"/>
</dbReference>
<accession>A0A545VX66</accession>
<evidence type="ECO:0000313" key="5">
    <source>
        <dbReference type="Proteomes" id="UP000315783"/>
    </source>
</evidence>
<dbReference type="PANTHER" id="PTHR37285">
    <property type="entry name" value="SPORE WALL MATURATION PROTEIN DIT1"/>
    <property type="match status" value="1"/>
</dbReference>
<dbReference type="GO" id="GO:0016491">
    <property type="term" value="F:oxidoreductase activity"/>
    <property type="evidence" value="ECO:0007669"/>
    <property type="project" value="UniProtKB-KW"/>
</dbReference>
<evidence type="ECO:0000259" key="3">
    <source>
        <dbReference type="Pfam" id="PF02668"/>
    </source>
</evidence>
<comment type="caution">
    <text evidence="4">The sequence shown here is derived from an EMBL/GenBank/DDBJ whole genome shotgun (WGS) entry which is preliminary data.</text>
</comment>